<keyword evidence="2" id="KW-0813">Transport</keyword>
<evidence type="ECO:0000256" key="3">
    <source>
        <dbReference type="ARBA" id="ARBA00022483"/>
    </source>
</evidence>
<feature type="compositionally biased region" description="Low complexity" evidence="5">
    <location>
        <begin position="338"/>
        <end position="349"/>
    </location>
</feature>
<comment type="similarity">
    <text evidence="1">Belongs to the SEC3 family.</text>
</comment>
<dbReference type="Gene3D" id="2.30.29.90">
    <property type="match status" value="1"/>
</dbReference>
<evidence type="ECO:0000313" key="7">
    <source>
        <dbReference type="EMBL" id="OCH94698.1"/>
    </source>
</evidence>
<dbReference type="PANTHER" id="PTHR16092:SF14">
    <property type="entry name" value="EXOCYST COMPLEX COMPONENT 1 ISOFORM X1"/>
    <property type="match status" value="1"/>
</dbReference>
<dbReference type="AlphaFoldDB" id="A0A8E2DS36"/>
<reference evidence="7 8" key="1">
    <citation type="submission" date="2016-07" db="EMBL/GenBank/DDBJ databases">
        <title>Draft genome of the white-rot fungus Obba rivulosa 3A-2.</title>
        <authorList>
            <consortium name="DOE Joint Genome Institute"/>
            <person name="Miettinen O."/>
            <person name="Riley R."/>
            <person name="Acob R."/>
            <person name="Barry K."/>
            <person name="Cullen D."/>
            <person name="De Vries R."/>
            <person name="Hainaut M."/>
            <person name="Hatakka A."/>
            <person name="Henrissat B."/>
            <person name="Hilden K."/>
            <person name="Kuo R."/>
            <person name="Labutti K."/>
            <person name="Lipzen A."/>
            <person name="Makela M.R."/>
            <person name="Sandor L."/>
            <person name="Spatafora J.W."/>
            <person name="Grigoriev I.V."/>
            <person name="Hibbett D.S."/>
        </authorList>
    </citation>
    <scope>NUCLEOTIDE SEQUENCE [LARGE SCALE GENOMIC DNA]</scope>
    <source>
        <strain evidence="7 8">3A-2</strain>
    </source>
</reference>
<accession>A0A8E2DS36</accession>
<evidence type="ECO:0000256" key="2">
    <source>
        <dbReference type="ARBA" id="ARBA00022448"/>
    </source>
</evidence>
<feature type="compositionally biased region" description="Polar residues" evidence="5">
    <location>
        <begin position="139"/>
        <end position="152"/>
    </location>
</feature>
<dbReference type="InterPro" id="IPR048628">
    <property type="entry name" value="Sec3_C"/>
</dbReference>
<proteinExistence type="inferred from homology"/>
<dbReference type="InterPro" id="IPR019160">
    <property type="entry name" value="Sec3_CC"/>
</dbReference>
<keyword evidence="8" id="KW-1185">Reference proteome</keyword>
<evidence type="ECO:0000259" key="6">
    <source>
        <dbReference type="SMART" id="SM01313"/>
    </source>
</evidence>
<dbReference type="GO" id="GO:0000145">
    <property type="term" value="C:exocyst"/>
    <property type="evidence" value="ECO:0007669"/>
    <property type="project" value="InterPro"/>
</dbReference>
<name>A0A8E2DS36_9APHY</name>
<organism evidence="7 8">
    <name type="scientific">Obba rivulosa</name>
    <dbReference type="NCBI Taxonomy" id="1052685"/>
    <lineage>
        <taxon>Eukaryota</taxon>
        <taxon>Fungi</taxon>
        <taxon>Dikarya</taxon>
        <taxon>Basidiomycota</taxon>
        <taxon>Agaricomycotina</taxon>
        <taxon>Agaricomycetes</taxon>
        <taxon>Polyporales</taxon>
        <taxon>Gelatoporiaceae</taxon>
        <taxon>Obba</taxon>
    </lineage>
</organism>
<evidence type="ECO:0000256" key="4">
    <source>
        <dbReference type="ARBA" id="ARBA00023054"/>
    </source>
</evidence>
<dbReference type="OrthoDB" id="27109at2759"/>
<dbReference type="SMART" id="SM01313">
    <property type="entry name" value="Sec3-PIP2_bind"/>
    <property type="match status" value="1"/>
</dbReference>
<gene>
    <name evidence="7" type="ORF">OBBRIDRAFT_769029</name>
</gene>
<feature type="region of interest" description="Disordered" evidence="5">
    <location>
        <begin position="380"/>
        <end position="403"/>
    </location>
</feature>
<feature type="compositionally biased region" description="Polar residues" evidence="5">
    <location>
        <begin position="201"/>
        <end position="210"/>
    </location>
</feature>
<feature type="region of interest" description="Disordered" evidence="5">
    <location>
        <begin position="139"/>
        <end position="291"/>
    </location>
</feature>
<dbReference type="Pfam" id="PF09763">
    <property type="entry name" value="Sec3_CC"/>
    <property type="match status" value="1"/>
</dbReference>
<dbReference type="InterPro" id="IPR028258">
    <property type="entry name" value="Sec3-PIP2_bind"/>
</dbReference>
<dbReference type="PANTHER" id="PTHR16092">
    <property type="entry name" value="SEC3/SYNTAXIN-RELATED"/>
    <property type="match status" value="1"/>
</dbReference>
<evidence type="ECO:0000313" key="8">
    <source>
        <dbReference type="Proteomes" id="UP000250043"/>
    </source>
</evidence>
<dbReference type="GO" id="GO:0006887">
    <property type="term" value="P:exocytosis"/>
    <property type="evidence" value="ECO:0007669"/>
    <property type="project" value="UniProtKB-KW"/>
</dbReference>
<feature type="compositionally biased region" description="Low complexity" evidence="5">
    <location>
        <begin position="215"/>
        <end position="227"/>
    </location>
</feature>
<dbReference type="Proteomes" id="UP000250043">
    <property type="component" value="Unassembled WGS sequence"/>
</dbReference>
<feature type="compositionally biased region" description="Low complexity" evidence="5">
    <location>
        <begin position="247"/>
        <end position="263"/>
    </location>
</feature>
<dbReference type="GO" id="GO:0005546">
    <property type="term" value="F:phosphatidylinositol-4,5-bisphosphate binding"/>
    <property type="evidence" value="ECO:0007669"/>
    <property type="project" value="TreeGrafter"/>
</dbReference>
<sequence>MADYESVKQRIVSSVFSKLNASGHDESYVAHVKIWEEASADEGGRKPRYIILSQAASGGGFIHKAKSNSNGTFSVGKTWKLTELRGIEVLNSLAFKITLARTYRWQTEVETDQANFISALVRLFRRMTGGATTLQLVGVQDTESPSSSQPVQTRAERIPNPANGTALAAPAARRPSVSQAPITALAAPAARRPSISQASAFQNGRIDSSYPTPAPTRGPARPRAQTPVRPESPEVSARAVAATERANTTNRSRPSTPSSDRPSLPAALRPRHGRTPSNASPTVDPSLLRPSPPAASVLPSIVFSSGSQPSIATSQIPPINIPPQPEVDPATSSSLRTSLDVPSVSPSSWSQASSLSTYTEAPEIPQTPQTAVPPIMELTVPKGKTSSRSSSIYPSERGQTKRDHNARVSFFDPANQATLNRLLAGDVVIHGEGEDGVEDYTGEDAIENAQAMLASVEEMLEGYEWASDDIVERRTMTGTADQVEARLLDELMALEKANIHSFIESDDRVNFVLKYLDDAITELDSMDSIVSSYKIHLNAVSDDIAYIQSQNRGLQVQTQNQRALLDELEDLLHTVQVDKQALLALTQESLEKPASIQRLEEAATELYKALQASRDRDMAATMERLEEYRTHNVQFCKRLLDYLSIMFTAQSKRVLGDSNGIVRDSNGRPAIKDHKEMETYLGRYSGLMLYLKEMEESIYGKLCAAYFSAASALHNAQMKAMLAACSDVMKKPVDEEVDGFSTAVSTASTFKAASSGVRRAGTIVRSPLESRRSRKEQGDGDMRPSDAFGLVLDQIASAIYREEDFIADFLQINDAALTFADYMGMENYFRRQAARAAGLSQQTSKLVRGAMDLIFGFLPMEIKAWLDVVLTKDHIQLVGMVACLEKFLVDAEDRGNVFLINVLEKQHMRLKSLFERRVSEQIKSIEETKLTSKKRQGVVPFIKYFPTYIGRVEGQLVGADTLEIRNSVDAAYDKIVTAMFDALKQMAKLDGEGEDKGQLNYHVIIIENMHHFVAEVSQLELGSVAGFLKRAQAIYEENLNAYVKIVLRRPFSKIIDYFEGVERLLKTTAPSEVSSNSSYSKSALKKVLKEYTAKDVRKHIDVLFKRVEKHFTEASEKATTEDASGGTGIAPGTVLVGVWKACEEELLRISDLFAKRINQCYKDSGVILEYAPIDVEAGFRRHRIAA</sequence>
<feature type="region of interest" description="Disordered" evidence="5">
    <location>
        <begin position="307"/>
        <end position="349"/>
    </location>
</feature>
<dbReference type="Pfam" id="PF20654">
    <property type="entry name" value="Sec3_C-term"/>
    <property type="match status" value="1"/>
</dbReference>
<keyword evidence="4" id="KW-0175">Coiled coil</keyword>
<dbReference type="CDD" id="cd13315">
    <property type="entry name" value="PH_Sec3"/>
    <property type="match status" value="1"/>
</dbReference>
<feature type="domain" description="Exocyst complex component Sec3 PIP2-binding N-terminal" evidence="6">
    <location>
        <begin position="43"/>
        <end position="127"/>
    </location>
</feature>
<evidence type="ECO:0000256" key="1">
    <source>
        <dbReference type="ARBA" id="ARBA00006518"/>
    </source>
</evidence>
<dbReference type="GO" id="GO:0005886">
    <property type="term" value="C:plasma membrane"/>
    <property type="evidence" value="ECO:0007669"/>
    <property type="project" value="TreeGrafter"/>
</dbReference>
<dbReference type="EMBL" id="KV722341">
    <property type="protein sequence ID" value="OCH94698.1"/>
    <property type="molecule type" value="Genomic_DNA"/>
</dbReference>
<feature type="compositionally biased region" description="Low complexity" evidence="5">
    <location>
        <begin position="159"/>
        <end position="200"/>
    </location>
</feature>
<protein>
    <recommendedName>
        <fullName evidence="6">Exocyst complex component Sec3 PIP2-binding N-terminal domain-containing protein</fullName>
    </recommendedName>
</protein>
<dbReference type="GO" id="GO:0006893">
    <property type="term" value="P:Golgi to plasma membrane transport"/>
    <property type="evidence" value="ECO:0007669"/>
    <property type="project" value="TreeGrafter"/>
</dbReference>
<evidence type="ECO:0000256" key="5">
    <source>
        <dbReference type="SAM" id="MobiDB-lite"/>
    </source>
</evidence>
<dbReference type="Pfam" id="PF15277">
    <property type="entry name" value="Sec3-PIP2_bind"/>
    <property type="match status" value="1"/>
</dbReference>
<keyword evidence="3" id="KW-0268">Exocytosis</keyword>